<evidence type="ECO:0000313" key="2">
    <source>
        <dbReference type="Proteomes" id="UP000193411"/>
    </source>
</evidence>
<dbReference type="EMBL" id="MCFL01000080">
    <property type="protein sequence ID" value="ORZ30614.1"/>
    <property type="molecule type" value="Genomic_DNA"/>
</dbReference>
<accession>A0A1Y2H9D1</accession>
<comment type="caution">
    <text evidence="1">The sequence shown here is derived from an EMBL/GenBank/DDBJ whole genome shotgun (WGS) entry which is preliminary data.</text>
</comment>
<name>A0A1Y2H9D1_9FUNG</name>
<proteinExistence type="predicted"/>
<dbReference type="Proteomes" id="UP000193411">
    <property type="component" value="Unassembled WGS sequence"/>
</dbReference>
<keyword evidence="2" id="KW-1185">Reference proteome</keyword>
<sequence>MLPSHHQQPLHPNQVVAPISLLTRPFAPLFAAFCAHSEPSWQFQMYTWPASPWISSGAHLRWSRRLGRLSVTTSASSQQVDLYESG</sequence>
<gene>
    <name evidence="1" type="ORF">BCR44DRAFT_37110</name>
</gene>
<evidence type="ECO:0000313" key="1">
    <source>
        <dbReference type="EMBL" id="ORZ30614.1"/>
    </source>
</evidence>
<organism evidence="1 2">
    <name type="scientific">Catenaria anguillulae PL171</name>
    <dbReference type="NCBI Taxonomy" id="765915"/>
    <lineage>
        <taxon>Eukaryota</taxon>
        <taxon>Fungi</taxon>
        <taxon>Fungi incertae sedis</taxon>
        <taxon>Blastocladiomycota</taxon>
        <taxon>Blastocladiomycetes</taxon>
        <taxon>Blastocladiales</taxon>
        <taxon>Catenariaceae</taxon>
        <taxon>Catenaria</taxon>
    </lineage>
</organism>
<dbReference type="AlphaFoldDB" id="A0A1Y2H9D1"/>
<protein>
    <submittedName>
        <fullName evidence="1">Uncharacterized protein</fullName>
    </submittedName>
</protein>
<reference evidence="1 2" key="1">
    <citation type="submission" date="2016-07" db="EMBL/GenBank/DDBJ databases">
        <title>Pervasive Adenine N6-methylation of Active Genes in Fungi.</title>
        <authorList>
            <consortium name="DOE Joint Genome Institute"/>
            <person name="Mondo S.J."/>
            <person name="Dannebaum R.O."/>
            <person name="Kuo R.C."/>
            <person name="Labutti K."/>
            <person name="Haridas S."/>
            <person name="Kuo A."/>
            <person name="Salamov A."/>
            <person name="Ahrendt S.R."/>
            <person name="Lipzen A."/>
            <person name="Sullivan W."/>
            <person name="Andreopoulos W.B."/>
            <person name="Clum A."/>
            <person name="Lindquist E."/>
            <person name="Daum C."/>
            <person name="Ramamoorthy G.K."/>
            <person name="Gryganskyi A."/>
            <person name="Culley D."/>
            <person name="Magnuson J.K."/>
            <person name="James T.Y."/>
            <person name="O'Malley M.A."/>
            <person name="Stajich J.E."/>
            <person name="Spatafora J.W."/>
            <person name="Visel A."/>
            <person name="Grigoriev I.V."/>
        </authorList>
    </citation>
    <scope>NUCLEOTIDE SEQUENCE [LARGE SCALE GENOMIC DNA]</scope>
    <source>
        <strain evidence="1 2">PL171</strain>
    </source>
</reference>